<dbReference type="PANTHER" id="PTHR43356:SF3">
    <property type="entry name" value="PHOSPHATE ACETYLTRANSFERASE"/>
    <property type="match status" value="1"/>
</dbReference>
<dbReference type="KEGG" id="msyr:CXP39_00260"/>
<evidence type="ECO:0000259" key="9">
    <source>
        <dbReference type="Pfam" id="PF01515"/>
    </source>
</evidence>
<evidence type="ECO:0000256" key="1">
    <source>
        <dbReference type="ARBA" id="ARBA00000705"/>
    </source>
</evidence>
<dbReference type="InterPro" id="IPR002505">
    <property type="entry name" value="PTA_PTB"/>
</dbReference>
<keyword evidence="11" id="KW-1185">Reference proteome</keyword>
<proteinExistence type="inferred from homology"/>
<keyword evidence="7" id="KW-0012">Acyltransferase</keyword>
<protein>
    <recommendedName>
        <fullName evidence="5">Phosphate acetyltransferase</fullName>
        <ecNumber evidence="4">2.3.1.8</ecNumber>
    </recommendedName>
    <alternativeName>
        <fullName evidence="8">Phosphotransacetylase</fullName>
    </alternativeName>
</protein>
<sequence>MYTINEIKNFISNSKVKKRIVLPEGNEPSIIKTANYLVENNLAIPIVIFETSENISSDLNSQVEKIILDSYDLSELRDAFLAIRKEKATLEIANTVIKQPNYVGTLLVELGKADCMLLGLTYTTADSLRPALQIIKTAPGYSLASSVLIMQKDDQSLLFTDCGFNIKPNAAQLVDITKMTVEFARSMNVKEPEAALLSYSTNGSGKGEDVIKVQSAVSILKEQKVDFNFAGEVQFDAAFDQTVRSKKFPTNTLTKLIPDVFVFPDINAGNIGYKIAQRMGNWNAIGPFILGLNKPVNDLSRGATLEDIISTAIITIFQASEVA</sequence>
<keyword evidence="6 10" id="KW-0808">Transferase</keyword>
<comment type="similarity">
    <text evidence="3">Belongs to the phosphate acetyltransferase and butyryltransferase family.</text>
</comment>
<dbReference type="SUPFAM" id="SSF53659">
    <property type="entry name" value="Isocitrate/Isopropylmalate dehydrogenase-like"/>
    <property type="match status" value="1"/>
</dbReference>
<dbReference type="EMBL" id="CP025257">
    <property type="protein sequence ID" value="AUF83243.1"/>
    <property type="molecule type" value="Genomic_DNA"/>
</dbReference>
<dbReference type="Gene3D" id="3.40.50.10750">
    <property type="entry name" value="Isocitrate/Isopropylmalate dehydrogenase-like"/>
    <property type="match status" value="1"/>
</dbReference>
<dbReference type="GO" id="GO:0008959">
    <property type="term" value="F:phosphate acetyltransferase activity"/>
    <property type="evidence" value="ECO:0007669"/>
    <property type="project" value="UniProtKB-EC"/>
</dbReference>
<accession>A0A2K9BMH6</accession>
<name>A0A2K9BMH6_9MOLU</name>
<dbReference type="InterPro" id="IPR042113">
    <property type="entry name" value="P_AcTrfase_dom1"/>
</dbReference>
<evidence type="ECO:0000313" key="11">
    <source>
        <dbReference type="Proteomes" id="UP000233419"/>
    </source>
</evidence>
<comment type="pathway">
    <text evidence="2">Metabolic intermediate biosynthesis; acetyl-CoA biosynthesis; acetyl-CoA from acetate: step 2/2.</text>
</comment>
<dbReference type="InterPro" id="IPR012147">
    <property type="entry name" value="P_Ac_Bu_trans"/>
</dbReference>
<dbReference type="InterPro" id="IPR050500">
    <property type="entry name" value="Phos_Acetyltrans/Butyryltrans"/>
</dbReference>
<dbReference type="RefSeq" id="WP_027048349.1">
    <property type="nucleotide sequence ID" value="NZ_CP025257.1"/>
</dbReference>
<feature type="domain" description="Phosphate acetyl/butaryl transferase" evidence="9">
    <location>
        <begin position="12"/>
        <end position="316"/>
    </location>
</feature>
<dbReference type="Gene3D" id="3.40.50.10950">
    <property type="match status" value="1"/>
</dbReference>
<evidence type="ECO:0000256" key="5">
    <source>
        <dbReference type="ARBA" id="ARBA00021528"/>
    </source>
</evidence>
<dbReference type="NCBIfam" id="NF007233">
    <property type="entry name" value="PRK09653.1"/>
    <property type="match status" value="1"/>
</dbReference>
<dbReference type="AlphaFoldDB" id="A0A2K9BMH6"/>
<evidence type="ECO:0000313" key="10">
    <source>
        <dbReference type="EMBL" id="AUF83243.1"/>
    </source>
</evidence>
<comment type="catalytic activity">
    <reaction evidence="1">
        <text>acetyl-CoA + phosphate = acetyl phosphate + CoA</text>
        <dbReference type="Rhea" id="RHEA:19521"/>
        <dbReference type="ChEBI" id="CHEBI:22191"/>
        <dbReference type="ChEBI" id="CHEBI:43474"/>
        <dbReference type="ChEBI" id="CHEBI:57287"/>
        <dbReference type="ChEBI" id="CHEBI:57288"/>
        <dbReference type="EC" id="2.3.1.8"/>
    </reaction>
</comment>
<dbReference type="Pfam" id="PF01515">
    <property type="entry name" value="PTA_PTB"/>
    <property type="match status" value="1"/>
</dbReference>
<reference evidence="10 11" key="1">
    <citation type="submission" date="2017-12" db="EMBL/GenBank/DDBJ databases">
        <title>Mesoplasma syrphidae YJS, Complete Genome.</title>
        <authorList>
            <person name="Knight T.F."/>
            <person name="Citino T."/>
            <person name="Rubinstein R."/>
            <person name="Neuschaefer Z."/>
        </authorList>
    </citation>
    <scope>NUCLEOTIDE SEQUENCE [LARGE SCALE GENOMIC DNA]</scope>
    <source>
        <strain evidence="10 11">YJS</strain>
    </source>
</reference>
<dbReference type="NCBIfam" id="TIGR00651">
    <property type="entry name" value="pta"/>
    <property type="match status" value="1"/>
</dbReference>
<organism evidence="10 11">
    <name type="scientific">Mesoplasma syrphidae</name>
    <dbReference type="NCBI Taxonomy" id="225999"/>
    <lineage>
        <taxon>Bacteria</taxon>
        <taxon>Bacillati</taxon>
        <taxon>Mycoplasmatota</taxon>
        <taxon>Mollicutes</taxon>
        <taxon>Entomoplasmatales</taxon>
        <taxon>Entomoplasmataceae</taxon>
        <taxon>Mesoplasma</taxon>
    </lineage>
</organism>
<evidence type="ECO:0000256" key="7">
    <source>
        <dbReference type="ARBA" id="ARBA00023315"/>
    </source>
</evidence>
<dbReference type="OrthoDB" id="9805787at2"/>
<dbReference type="PIRSF" id="PIRSF000428">
    <property type="entry name" value="P_Ac_trans"/>
    <property type="match status" value="1"/>
</dbReference>
<dbReference type="InterPro" id="IPR004614">
    <property type="entry name" value="P_AcTrfase"/>
</dbReference>
<gene>
    <name evidence="10" type="primary">pta</name>
    <name evidence="10" type="ORF">CXP39_00260</name>
</gene>
<evidence type="ECO:0000256" key="8">
    <source>
        <dbReference type="ARBA" id="ARBA00031108"/>
    </source>
</evidence>
<evidence type="ECO:0000256" key="2">
    <source>
        <dbReference type="ARBA" id="ARBA00004989"/>
    </source>
</evidence>
<evidence type="ECO:0000256" key="3">
    <source>
        <dbReference type="ARBA" id="ARBA00005656"/>
    </source>
</evidence>
<dbReference type="InterPro" id="IPR042112">
    <property type="entry name" value="P_AcTrfase_dom2"/>
</dbReference>
<evidence type="ECO:0000256" key="6">
    <source>
        <dbReference type="ARBA" id="ARBA00022679"/>
    </source>
</evidence>
<dbReference type="PANTHER" id="PTHR43356">
    <property type="entry name" value="PHOSPHATE ACETYLTRANSFERASE"/>
    <property type="match status" value="1"/>
</dbReference>
<evidence type="ECO:0000256" key="4">
    <source>
        <dbReference type="ARBA" id="ARBA00012707"/>
    </source>
</evidence>
<dbReference type="Proteomes" id="UP000233419">
    <property type="component" value="Chromosome"/>
</dbReference>
<dbReference type="EC" id="2.3.1.8" evidence="4"/>